<reference evidence="2 3" key="1">
    <citation type="submission" date="2020-05" db="EMBL/GenBank/DDBJ databases">
        <title>Draft genome sequence of Desulfovibrio psychrotolerans JS1T.</title>
        <authorList>
            <person name="Ueno A."/>
            <person name="Tamazawa S."/>
            <person name="Tamamura S."/>
            <person name="Murakami T."/>
            <person name="Kiyama T."/>
            <person name="Inomata H."/>
            <person name="Amano Y."/>
            <person name="Miyakawa K."/>
            <person name="Tamaki H."/>
            <person name="Naganuma T."/>
            <person name="Kaneko K."/>
        </authorList>
    </citation>
    <scope>NUCLEOTIDE SEQUENCE [LARGE SCALE GENOMIC DNA]</scope>
    <source>
        <strain evidence="2 3">JS1</strain>
    </source>
</reference>
<dbReference type="Proteomes" id="UP000503820">
    <property type="component" value="Unassembled WGS sequence"/>
</dbReference>
<feature type="compositionally biased region" description="Polar residues" evidence="1">
    <location>
        <begin position="47"/>
        <end position="59"/>
    </location>
</feature>
<gene>
    <name evidence="2" type="ORF">DSM19430T_06570</name>
</gene>
<evidence type="ECO:0000256" key="1">
    <source>
        <dbReference type="SAM" id="MobiDB-lite"/>
    </source>
</evidence>
<comment type="caution">
    <text evidence="2">The sequence shown here is derived from an EMBL/GenBank/DDBJ whole genome shotgun (WGS) entry which is preliminary data.</text>
</comment>
<keyword evidence="3" id="KW-1185">Reference proteome</keyword>
<evidence type="ECO:0000313" key="2">
    <source>
        <dbReference type="EMBL" id="GFM35973.1"/>
    </source>
</evidence>
<sequence length="74" mass="8298">MPEPNRMEQPNSHPKFCAVMDLFPVMISDESPHTVITKFPIPPHQTRPYTQAAPQNKSAQKLPGQHGINKKSPP</sequence>
<feature type="region of interest" description="Disordered" evidence="1">
    <location>
        <begin position="40"/>
        <end position="74"/>
    </location>
</feature>
<dbReference type="AlphaFoldDB" id="A0A7J0BQI2"/>
<protein>
    <submittedName>
        <fullName evidence="2">Uncharacterized protein</fullName>
    </submittedName>
</protein>
<organism evidence="2 3">
    <name type="scientific">Desulfovibrio psychrotolerans</name>
    <dbReference type="NCBI Taxonomy" id="415242"/>
    <lineage>
        <taxon>Bacteria</taxon>
        <taxon>Pseudomonadati</taxon>
        <taxon>Thermodesulfobacteriota</taxon>
        <taxon>Desulfovibrionia</taxon>
        <taxon>Desulfovibrionales</taxon>
        <taxon>Desulfovibrionaceae</taxon>
        <taxon>Desulfovibrio</taxon>
    </lineage>
</organism>
<accession>A0A7J0BQI2</accession>
<proteinExistence type="predicted"/>
<evidence type="ECO:0000313" key="3">
    <source>
        <dbReference type="Proteomes" id="UP000503820"/>
    </source>
</evidence>
<name>A0A7J0BQI2_9BACT</name>
<dbReference type="EMBL" id="BLVP01000002">
    <property type="protein sequence ID" value="GFM35973.1"/>
    <property type="molecule type" value="Genomic_DNA"/>
</dbReference>